<dbReference type="RefSeq" id="WP_103938246.1">
    <property type="nucleotide sequence ID" value="NZ_FNVO01000005.1"/>
</dbReference>
<accession>A0A1H6A9Q0</accession>
<reference evidence="2" key="1">
    <citation type="submission" date="2016-10" db="EMBL/GenBank/DDBJ databases">
        <authorList>
            <person name="Varghese N."/>
            <person name="Submissions S."/>
        </authorList>
    </citation>
    <scope>NUCLEOTIDE SEQUENCE [LARGE SCALE GENOMIC DNA]</scope>
    <source>
        <strain evidence="2">DSM 43163</strain>
    </source>
</reference>
<organism evidence="1 2">
    <name type="scientific">Thermomonospora echinospora</name>
    <dbReference type="NCBI Taxonomy" id="1992"/>
    <lineage>
        <taxon>Bacteria</taxon>
        <taxon>Bacillati</taxon>
        <taxon>Actinomycetota</taxon>
        <taxon>Actinomycetes</taxon>
        <taxon>Streptosporangiales</taxon>
        <taxon>Thermomonosporaceae</taxon>
        <taxon>Thermomonospora</taxon>
    </lineage>
</organism>
<keyword evidence="2" id="KW-1185">Reference proteome</keyword>
<sequence>MRELVTTLLDAVGLGLVAAGAAAAVFPLVGWAGLALAGGVVLAGSWWAARPARPAGDGR</sequence>
<dbReference type="EMBL" id="FNVO01000005">
    <property type="protein sequence ID" value="SEG44777.1"/>
    <property type="molecule type" value="Genomic_DNA"/>
</dbReference>
<dbReference type="AlphaFoldDB" id="A0A1H6A9Q0"/>
<evidence type="ECO:0000313" key="1">
    <source>
        <dbReference type="EMBL" id="SEG44777.1"/>
    </source>
</evidence>
<protein>
    <submittedName>
        <fullName evidence="1">Uncharacterized protein</fullName>
    </submittedName>
</protein>
<gene>
    <name evidence="1" type="ORF">SAMN04489712_105270</name>
</gene>
<proteinExistence type="predicted"/>
<name>A0A1H6A9Q0_9ACTN</name>
<dbReference type="Proteomes" id="UP000236723">
    <property type="component" value="Unassembled WGS sequence"/>
</dbReference>
<evidence type="ECO:0000313" key="2">
    <source>
        <dbReference type="Proteomes" id="UP000236723"/>
    </source>
</evidence>